<dbReference type="NCBIfam" id="TIGR03618">
    <property type="entry name" value="Rv1155_F420"/>
    <property type="match status" value="1"/>
</dbReference>
<proteinExistence type="predicted"/>
<dbReference type="InterPro" id="IPR011576">
    <property type="entry name" value="Pyridox_Oxase_N"/>
</dbReference>
<dbReference type="Pfam" id="PF01243">
    <property type="entry name" value="PNPOx_N"/>
    <property type="match status" value="1"/>
</dbReference>
<dbReference type="AlphaFoldDB" id="A0A4P6TY67"/>
<keyword evidence="1" id="KW-0560">Oxidoreductase</keyword>
<name>A0A4P6TY67_STRSO</name>
<accession>A0A4P6TY67</accession>
<dbReference type="PANTHER" id="PTHR35176">
    <property type="entry name" value="HEME OXYGENASE HI_0854-RELATED"/>
    <property type="match status" value="1"/>
</dbReference>
<dbReference type="KEGG" id="sseo:D0Z67_15400"/>
<dbReference type="InterPro" id="IPR052019">
    <property type="entry name" value="F420H2_bilvrd_red/Heme_oxyg"/>
</dbReference>
<dbReference type="PANTHER" id="PTHR35176:SF1">
    <property type="entry name" value="F420H(2)-DEPENDENT BILIVERDIN REDUCTASE"/>
    <property type="match status" value="1"/>
</dbReference>
<dbReference type="RefSeq" id="WP_031178933.1">
    <property type="nucleotide sequence ID" value="NZ_CP032229.1"/>
</dbReference>
<gene>
    <name evidence="3" type="ORF">D0Z67_15400</name>
</gene>
<sequence>MPSYSVDLDAPDESYVAFWRERHLSTLTTLRPDGSPHVVPVCVTWDPEAGIARVITSGTSTKAALVRAAGEEGARVAVCQVDGRRWATLEGRARVREDREAVTEAERRFTERYGREPRENPLRVALEIRVERALGRG</sequence>
<feature type="domain" description="Pyridoxamine 5'-phosphate oxidase N-terminal" evidence="2">
    <location>
        <begin position="13"/>
        <end position="133"/>
    </location>
</feature>
<dbReference type="EMBL" id="CP032229">
    <property type="protein sequence ID" value="QBJ91534.1"/>
    <property type="molecule type" value="Genomic_DNA"/>
</dbReference>
<reference evidence="3 4" key="1">
    <citation type="submission" date="2018-08" db="EMBL/GenBank/DDBJ databases">
        <title>The complete genome sequence of Streptomyces seoulensis, a pioneer strain for nickel superoxide dismutase discovery.</title>
        <authorList>
            <person name="Shin J."/>
            <person name="Lee J.-S."/>
            <person name="Lee E.-J."/>
            <person name="Youn H.-D."/>
        </authorList>
    </citation>
    <scope>NUCLEOTIDE SEQUENCE [LARGE SCALE GENOMIC DNA]</scope>
    <source>
        <strain evidence="3 4">KCTC 9819</strain>
    </source>
</reference>
<evidence type="ECO:0000256" key="1">
    <source>
        <dbReference type="ARBA" id="ARBA00023002"/>
    </source>
</evidence>
<dbReference type="GeneID" id="300100307"/>
<dbReference type="GO" id="GO:0005829">
    <property type="term" value="C:cytosol"/>
    <property type="evidence" value="ECO:0007669"/>
    <property type="project" value="TreeGrafter"/>
</dbReference>
<keyword evidence="4" id="KW-1185">Reference proteome</keyword>
<evidence type="ECO:0000313" key="3">
    <source>
        <dbReference type="EMBL" id="QBJ91534.1"/>
    </source>
</evidence>
<dbReference type="GO" id="GO:0016627">
    <property type="term" value="F:oxidoreductase activity, acting on the CH-CH group of donors"/>
    <property type="evidence" value="ECO:0007669"/>
    <property type="project" value="TreeGrafter"/>
</dbReference>
<dbReference type="InterPro" id="IPR012349">
    <property type="entry name" value="Split_barrel_FMN-bd"/>
</dbReference>
<dbReference type="SUPFAM" id="SSF50475">
    <property type="entry name" value="FMN-binding split barrel"/>
    <property type="match status" value="1"/>
</dbReference>
<dbReference type="OrthoDB" id="4551790at2"/>
<evidence type="ECO:0000259" key="2">
    <source>
        <dbReference type="Pfam" id="PF01243"/>
    </source>
</evidence>
<dbReference type="Gene3D" id="2.30.110.10">
    <property type="entry name" value="Electron Transport, Fmn-binding Protein, Chain A"/>
    <property type="match status" value="1"/>
</dbReference>
<dbReference type="GO" id="GO:0070967">
    <property type="term" value="F:coenzyme F420 binding"/>
    <property type="evidence" value="ECO:0007669"/>
    <property type="project" value="TreeGrafter"/>
</dbReference>
<dbReference type="InterPro" id="IPR019920">
    <property type="entry name" value="F420-binding_dom_put"/>
</dbReference>
<organism evidence="3 4">
    <name type="scientific">Streptomyces seoulensis</name>
    <dbReference type="NCBI Taxonomy" id="73044"/>
    <lineage>
        <taxon>Bacteria</taxon>
        <taxon>Bacillati</taxon>
        <taxon>Actinomycetota</taxon>
        <taxon>Actinomycetes</taxon>
        <taxon>Kitasatosporales</taxon>
        <taxon>Streptomycetaceae</taxon>
        <taxon>Streptomyces</taxon>
    </lineage>
</organism>
<protein>
    <submittedName>
        <fullName evidence="3">TIGR03618 family F420-dependent PPOX class oxidoreductase</fullName>
    </submittedName>
</protein>
<dbReference type="STRING" id="73044.GCA_000725795_00038"/>
<evidence type="ECO:0000313" key="4">
    <source>
        <dbReference type="Proteomes" id="UP000292547"/>
    </source>
</evidence>
<dbReference type="Proteomes" id="UP000292547">
    <property type="component" value="Chromosome"/>
</dbReference>